<evidence type="ECO:0000256" key="1">
    <source>
        <dbReference type="SAM" id="Phobius"/>
    </source>
</evidence>
<reference evidence="2 3" key="1">
    <citation type="submission" date="2020-07" db="EMBL/GenBank/DDBJ databases">
        <authorList>
            <person name="Partida-Martinez L."/>
            <person name="Huntemann M."/>
            <person name="Clum A."/>
            <person name="Wang J."/>
            <person name="Palaniappan K."/>
            <person name="Ritter S."/>
            <person name="Chen I.-M."/>
            <person name="Stamatis D."/>
            <person name="Reddy T."/>
            <person name="O'Malley R."/>
            <person name="Daum C."/>
            <person name="Shapiro N."/>
            <person name="Ivanova N."/>
            <person name="Kyrpides N."/>
            <person name="Woyke T."/>
        </authorList>
    </citation>
    <scope>NUCLEOTIDE SEQUENCE [LARGE SCALE GENOMIC DNA]</scope>
    <source>
        <strain evidence="2 3">AT2.17</strain>
    </source>
</reference>
<feature type="transmembrane region" description="Helical" evidence="1">
    <location>
        <begin position="374"/>
        <end position="392"/>
    </location>
</feature>
<evidence type="ECO:0000313" key="2">
    <source>
        <dbReference type="EMBL" id="NYE35102.1"/>
    </source>
</evidence>
<keyword evidence="1" id="KW-1133">Transmembrane helix</keyword>
<keyword evidence="3" id="KW-1185">Reference proteome</keyword>
<feature type="transmembrane region" description="Helical" evidence="1">
    <location>
        <begin position="431"/>
        <end position="451"/>
    </location>
</feature>
<keyword evidence="1" id="KW-0472">Membrane</keyword>
<feature type="transmembrane region" description="Helical" evidence="1">
    <location>
        <begin position="262"/>
        <end position="282"/>
    </location>
</feature>
<feature type="transmembrane region" description="Helical" evidence="1">
    <location>
        <begin position="338"/>
        <end position="362"/>
    </location>
</feature>
<organism evidence="2 3">
    <name type="scientific">Nocardioides cavernae</name>
    <dbReference type="NCBI Taxonomy" id="1921566"/>
    <lineage>
        <taxon>Bacteria</taxon>
        <taxon>Bacillati</taxon>
        <taxon>Actinomycetota</taxon>
        <taxon>Actinomycetes</taxon>
        <taxon>Propionibacteriales</taxon>
        <taxon>Nocardioidaceae</taxon>
        <taxon>Nocardioides</taxon>
    </lineage>
</organism>
<feature type="transmembrane region" description="Helical" evidence="1">
    <location>
        <begin position="407"/>
        <end position="424"/>
    </location>
</feature>
<reference evidence="2 3" key="2">
    <citation type="submission" date="2020-08" db="EMBL/GenBank/DDBJ databases">
        <title>The Agave Microbiome: Exploring the role of microbial communities in plant adaptations to desert environments.</title>
        <authorList>
            <person name="Partida-Martinez L.P."/>
        </authorList>
    </citation>
    <scope>NUCLEOTIDE SEQUENCE [LARGE SCALE GENOMIC DNA]</scope>
    <source>
        <strain evidence="2 3">AT2.17</strain>
    </source>
</reference>
<dbReference type="AlphaFoldDB" id="A0A7Y9GZD7"/>
<feature type="transmembrane region" description="Helical" evidence="1">
    <location>
        <begin position="12"/>
        <end position="29"/>
    </location>
</feature>
<dbReference type="EMBL" id="JACCBW010000001">
    <property type="protein sequence ID" value="NYE35102.1"/>
    <property type="molecule type" value="Genomic_DNA"/>
</dbReference>
<proteinExistence type="predicted"/>
<keyword evidence="1" id="KW-0812">Transmembrane</keyword>
<feature type="transmembrane region" description="Helical" evidence="1">
    <location>
        <begin position="214"/>
        <end position="242"/>
    </location>
</feature>
<sequence>MTPSRSRVADGAALATSVVLLLVVLVTLWREAGAGQPFSAVDEHAHADTQVRVHHGEFPRRGDLLTQEVVDAWVCRLGHQTVAWEMACGSPEAVPENVPTGKYTAGYIHYPTYFLGGEVFRAVADRVVPDEPPVDTYRRYAALMMFLGALACLLLARRVGLRGASLVAATFAPVAGTPILVFGTMENPTALAPLCGALIAGAGIHWVLTGRGFWWLAAASVVGAATAVTSSLPTGVLVLACLGALLRRGRGTPYEGGWSPRWWHVGVLGAILVAPVVAFGAWTSARALVDNETLYSGYGFQSWTDVLVGVVFELVTPHVPWASDGNLTSPDPDLVQRLLMAVLNGTPFLMVVLVGGALALGAMGAFRSGPTSPLPLLAGACILGMVLYPPLLRLSNAVNVGIDHPVVSRYSISLLPLLVWVALLQVREHRAYGRVLAVVAAGTVVAVCAGAW</sequence>
<name>A0A7Y9GZD7_9ACTN</name>
<gene>
    <name evidence="2" type="ORF">F4692_000206</name>
</gene>
<feature type="transmembrane region" description="Helical" evidence="1">
    <location>
        <begin position="140"/>
        <end position="157"/>
    </location>
</feature>
<feature type="transmembrane region" description="Helical" evidence="1">
    <location>
        <begin position="190"/>
        <end position="208"/>
    </location>
</feature>
<dbReference type="RefSeq" id="WP_179617799.1">
    <property type="nucleotide sequence ID" value="NZ_JACCBW010000001.1"/>
</dbReference>
<evidence type="ECO:0008006" key="4">
    <source>
        <dbReference type="Google" id="ProtNLM"/>
    </source>
</evidence>
<dbReference type="Proteomes" id="UP000549911">
    <property type="component" value="Unassembled WGS sequence"/>
</dbReference>
<accession>A0A7Y9GZD7</accession>
<comment type="caution">
    <text evidence="2">The sequence shown here is derived from an EMBL/GenBank/DDBJ whole genome shotgun (WGS) entry which is preliminary data.</text>
</comment>
<protein>
    <recommendedName>
        <fullName evidence="4">DUF2142 domain-containing protein</fullName>
    </recommendedName>
</protein>
<feature type="transmembrane region" description="Helical" evidence="1">
    <location>
        <begin position="163"/>
        <end position="183"/>
    </location>
</feature>
<evidence type="ECO:0000313" key="3">
    <source>
        <dbReference type="Proteomes" id="UP000549911"/>
    </source>
</evidence>